<dbReference type="SUPFAM" id="SSF88659">
    <property type="entry name" value="Sigma3 and sigma4 domains of RNA polymerase sigma factors"/>
    <property type="match status" value="1"/>
</dbReference>
<dbReference type="GO" id="GO:0016987">
    <property type="term" value="F:sigma factor activity"/>
    <property type="evidence" value="ECO:0007669"/>
    <property type="project" value="UniProtKB-KW"/>
</dbReference>
<dbReference type="InterPro" id="IPR014327">
    <property type="entry name" value="RNA_pol_sigma70_bacteroid"/>
</dbReference>
<dbReference type="InterPro" id="IPR036388">
    <property type="entry name" value="WH-like_DNA-bd_sf"/>
</dbReference>
<evidence type="ECO:0000256" key="3">
    <source>
        <dbReference type="ARBA" id="ARBA00023082"/>
    </source>
</evidence>
<dbReference type="InterPro" id="IPR013325">
    <property type="entry name" value="RNA_pol_sigma_r2"/>
</dbReference>
<name>A0A521EI22_SACCC</name>
<evidence type="ECO:0000256" key="1">
    <source>
        <dbReference type="ARBA" id="ARBA00010641"/>
    </source>
</evidence>
<keyword evidence="4" id="KW-0804">Transcription</keyword>
<evidence type="ECO:0000256" key="4">
    <source>
        <dbReference type="ARBA" id="ARBA00023163"/>
    </source>
</evidence>
<dbReference type="SUPFAM" id="SSF88946">
    <property type="entry name" value="Sigma2 domain of RNA polymerase sigma factors"/>
    <property type="match status" value="1"/>
</dbReference>
<dbReference type="InterPro" id="IPR013249">
    <property type="entry name" value="RNA_pol_sigma70_r4_t2"/>
</dbReference>
<dbReference type="NCBIfam" id="TIGR02985">
    <property type="entry name" value="Sig70_bacteroi1"/>
    <property type="match status" value="1"/>
</dbReference>
<comment type="similarity">
    <text evidence="1">Belongs to the sigma-70 factor family. ECF subfamily.</text>
</comment>
<dbReference type="InterPro" id="IPR013324">
    <property type="entry name" value="RNA_pol_sigma_r3/r4-like"/>
</dbReference>
<dbReference type="OrthoDB" id="9782991at2"/>
<keyword evidence="3" id="KW-0731">Sigma factor</keyword>
<dbReference type="InterPro" id="IPR039425">
    <property type="entry name" value="RNA_pol_sigma-70-like"/>
</dbReference>
<dbReference type="Pfam" id="PF04542">
    <property type="entry name" value="Sigma70_r2"/>
    <property type="match status" value="1"/>
</dbReference>
<dbReference type="PANTHER" id="PTHR43133">
    <property type="entry name" value="RNA POLYMERASE ECF-TYPE SIGMA FACTO"/>
    <property type="match status" value="1"/>
</dbReference>
<protein>
    <submittedName>
        <fullName evidence="7">RNA polymerase sigma-70 factor, ECF subfamily</fullName>
    </submittedName>
</protein>
<dbReference type="Gene3D" id="1.10.1740.10">
    <property type="match status" value="1"/>
</dbReference>
<dbReference type="NCBIfam" id="TIGR02937">
    <property type="entry name" value="sigma70-ECF"/>
    <property type="match status" value="1"/>
</dbReference>
<dbReference type="InterPro" id="IPR014284">
    <property type="entry name" value="RNA_pol_sigma-70_dom"/>
</dbReference>
<dbReference type="Proteomes" id="UP000319040">
    <property type="component" value="Unassembled WGS sequence"/>
</dbReference>
<reference evidence="7 8" key="1">
    <citation type="submission" date="2017-05" db="EMBL/GenBank/DDBJ databases">
        <authorList>
            <person name="Varghese N."/>
            <person name="Submissions S."/>
        </authorList>
    </citation>
    <scope>NUCLEOTIDE SEQUENCE [LARGE SCALE GENOMIC DNA]</scope>
    <source>
        <strain evidence="7 8">DSM 27040</strain>
    </source>
</reference>
<evidence type="ECO:0000259" key="5">
    <source>
        <dbReference type="Pfam" id="PF04542"/>
    </source>
</evidence>
<evidence type="ECO:0000256" key="2">
    <source>
        <dbReference type="ARBA" id="ARBA00023015"/>
    </source>
</evidence>
<feature type="domain" description="RNA polymerase sigma factor 70 region 4 type 2" evidence="6">
    <location>
        <begin position="123"/>
        <end position="172"/>
    </location>
</feature>
<evidence type="ECO:0000313" key="7">
    <source>
        <dbReference type="EMBL" id="SMO83502.1"/>
    </source>
</evidence>
<proteinExistence type="inferred from homology"/>
<sequence length="194" mass="22683">MKKSRENTDKQLLIQIAHGDRNAFRALFDAYYHFAFERSCLYCSFHDAQEVVSDVFAKIWNNKERLKEVSSFKGYLFMSIKNQSLNYLRKKNINTTDIENVFDHPFLQESNPHHQMELKELSEKVEEVIGNLPPKCKQAFKLVREDGLKYKDAAKAMSISENTLDVHLKKATKLVLEVVKKYSKVLIMLLMHPI</sequence>
<dbReference type="EMBL" id="FXTB01000009">
    <property type="protein sequence ID" value="SMO83502.1"/>
    <property type="molecule type" value="Genomic_DNA"/>
</dbReference>
<feature type="domain" description="RNA polymerase sigma-70 region 2" evidence="5">
    <location>
        <begin position="35"/>
        <end position="92"/>
    </location>
</feature>
<gene>
    <name evidence="7" type="ORF">SAMN06265379_10933</name>
</gene>
<keyword evidence="2" id="KW-0805">Transcription regulation</keyword>
<dbReference type="AlphaFoldDB" id="A0A521EI22"/>
<keyword evidence="8" id="KW-1185">Reference proteome</keyword>
<dbReference type="Pfam" id="PF08281">
    <property type="entry name" value="Sigma70_r4_2"/>
    <property type="match status" value="1"/>
</dbReference>
<evidence type="ECO:0000259" key="6">
    <source>
        <dbReference type="Pfam" id="PF08281"/>
    </source>
</evidence>
<dbReference type="Gene3D" id="1.10.10.10">
    <property type="entry name" value="Winged helix-like DNA-binding domain superfamily/Winged helix DNA-binding domain"/>
    <property type="match status" value="1"/>
</dbReference>
<evidence type="ECO:0000313" key="8">
    <source>
        <dbReference type="Proteomes" id="UP000319040"/>
    </source>
</evidence>
<dbReference type="RefSeq" id="WP_142534233.1">
    <property type="nucleotide sequence ID" value="NZ_FXTB01000009.1"/>
</dbReference>
<dbReference type="PANTHER" id="PTHR43133:SF46">
    <property type="entry name" value="RNA POLYMERASE SIGMA-70 FACTOR ECF SUBFAMILY"/>
    <property type="match status" value="1"/>
</dbReference>
<dbReference type="InterPro" id="IPR007627">
    <property type="entry name" value="RNA_pol_sigma70_r2"/>
</dbReference>
<organism evidence="7 8">
    <name type="scientific">Saccharicrinis carchari</name>
    <dbReference type="NCBI Taxonomy" id="1168039"/>
    <lineage>
        <taxon>Bacteria</taxon>
        <taxon>Pseudomonadati</taxon>
        <taxon>Bacteroidota</taxon>
        <taxon>Bacteroidia</taxon>
        <taxon>Marinilabiliales</taxon>
        <taxon>Marinilabiliaceae</taxon>
        <taxon>Saccharicrinis</taxon>
    </lineage>
</organism>
<dbReference type="GO" id="GO:0003677">
    <property type="term" value="F:DNA binding"/>
    <property type="evidence" value="ECO:0007669"/>
    <property type="project" value="InterPro"/>
</dbReference>
<dbReference type="GO" id="GO:0006352">
    <property type="term" value="P:DNA-templated transcription initiation"/>
    <property type="evidence" value="ECO:0007669"/>
    <property type="project" value="InterPro"/>
</dbReference>
<accession>A0A521EI22</accession>